<reference evidence="1" key="1">
    <citation type="submission" date="2019-08" db="EMBL/GenBank/DDBJ databases">
        <authorList>
            <person name="Kucharzyk K."/>
            <person name="Murdoch R.W."/>
            <person name="Higgins S."/>
            <person name="Loffler F."/>
        </authorList>
    </citation>
    <scope>NUCLEOTIDE SEQUENCE</scope>
</reference>
<organism evidence="1">
    <name type="scientific">bioreactor metagenome</name>
    <dbReference type="NCBI Taxonomy" id="1076179"/>
    <lineage>
        <taxon>unclassified sequences</taxon>
        <taxon>metagenomes</taxon>
        <taxon>ecological metagenomes</taxon>
    </lineage>
</organism>
<comment type="caution">
    <text evidence="1">The sequence shown here is derived from an EMBL/GenBank/DDBJ whole genome shotgun (WGS) entry which is preliminary data.</text>
</comment>
<protein>
    <submittedName>
        <fullName evidence="1">Uncharacterized protein</fullName>
    </submittedName>
</protein>
<gene>
    <name evidence="1" type="ORF">SDC9_164398</name>
</gene>
<sequence>MRQPGLEAERAQSLDQGGQIDRRRKTLDHQLGIERLAIESGQTRQEPQRGWCVYVLFRIGNSVLMRSLHALFFFVMGYLCQNDYVIAINWAANSNMTFCRRHFSEVLCFRYGGVRSQMRASAQAEVESVHPLAYNAAQALARVVSDSKRSSRCTLKFSSDH</sequence>
<dbReference type="AlphaFoldDB" id="A0A645FU80"/>
<proteinExistence type="predicted"/>
<accession>A0A645FU80</accession>
<name>A0A645FU80_9ZZZZ</name>
<dbReference type="EMBL" id="VSSQ01064078">
    <property type="protein sequence ID" value="MPN17049.1"/>
    <property type="molecule type" value="Genomic_DNA"/>
</dbReference>
<evidence type="ECO:0000313" key="1">
    <source>
        <dbReference type="EMBL" id="MPN17049.1"/>
    </source>
</evidence>